<evidence type="ECO:0000256" key="4">
    <source>
        <dbReference type="ARBA" id="ARBA00022777"/>
    </source>
</evidence>
<dbReference type="AlphaFoldDB" id="A0A4V3AU66"/>
<proteinExistence type="predicted"/>
<evidence type="ECO:0000256" key="1">
    <source>
        <dbReference type="ARBA" id="ARBA00022490"/>
    </source>
</evidence>
<name>A0A4V3AU66_9BACI</name>
<evidence type="ECO:0000313" key="7">
    <source>
        <dbReference type="EMBL" id="TDK63263.1"/>
    </source>
</evidence>
<dbReference type="GO" id="GO:0004594">
    <property type="term" value="F:pantothenate kinase activity"/>
    <property type="evidence" value="ECO:0007669"/>
    <property type="project" value="UniProtKB-EC"/>
</dbReference>
<dbReference type="SUPFAM" id="SSF53067">
    <property type="entry name" value="Actin-like ATPase domain"/>
    <property type="match status" value="1"/>
</dbReference>
<dbReference type="CDD" id="cd24085">
    <property type="entry name" value="ASKHA_NBD_PanK-II_bac"/>
    <property type="match status" value="1"/>
</dbReference>
<accession>A0A4V3AU66</accession>
<sequence length="268" mass="29093">MFSLKVGIDAGGTLIKIVYQEKNRMHYKKFPIFEMETAIAWLKIVAPNVKAALTGGKAHIIQQDFFPDEIIIPEFQATCEGAKLLLQEEGGNLEDPFLLVNIGTGTSWHVVKGGEYERILGSGMGGGTFTGLGSLLTKVEDFQELTMLANEGDKGKVDLLVRDIYESAEPPIDGNLTAANFAKGNKVKHTDADQMAALSNMITETIVLLTLQAAAIHQVKQVVFIGSTLVGNQSLRKGLEFYMNRLGLTGVFLKKGEYCGAVGAYFSV</sequence>
<dbReference type="Gene3D" id="3.30.420.40">
    <property type="match status" value="2"/>
</dbReference>
<dbReference type="PANTHER" id="PTHR12280:SF20">
    <property type="entry name" value="4'-PHOSPHOPANTETHEINE PHOSPHATASE"/>
    <property type="match status" value="1"/>
</dbReference>
<evidence type="ECO:0000313" key="8">
    <source>
        <dbReference type="Proteomes" id="UP000295132"/>
    </source>
</evidence>
<keyword evidence="5" id="KW-0067">ATP-binding</keyword>
<dbReference type="GO" id="GO:0005524">
    <property type="term" value="F:ATP binding"/>
    <property type="evidence" value="ECO:0007669"/>
    <property type="project" value="UniProtKB-KW"/>
</dbReference>
<dbReference type="GO" id="GO:0015937">
    <property type="term" value="P:coenzyme A biosynthetic process"/>
    <property type="evidence" value="ECO:0007669"/>
    <property type="project" value="UniProtKB-KW"/>
</dbReference>
<evidence type="ECO:0000256" key="5">
    <source>
        <dbReference type="ARBA" id="ARBA00022840"/>
    </source>
</evidence>
<keyword evidence="1" id="KW-0963">Cytoplasm</keyword>
<evidence type="ECO:0000256" key="3">
    <source>
        <dbReference type="ARBA" id="ARBA00022741"/>
    </source>
</evidence>
<dbReference type="PANTHER" id="PTHR12280">
    <property type="entry name" value="PANTOTHENATE KINASE"/>
    <property type="match status" value="1"/>
</dbReference>
<organism evidence="7 8">
    <name type="scientific">Bacillus salipaludis</name>
    <dbReference type="NCBI Taxonomy" id="2547811"/>
    <lineage>
        <taxon>Bacteria</taxon>
        <taxon>Bacillati</taxon>
        <taxon>Bacillota</taxon>
        <taxon>Bacilli</taxon>
        <taxon>Bacillales</taxon>
        <taxon>Bacillaceae</taxon>
        <taxon>Bacillus</taxon>
    </lineage>
</organism>
<keyword evidence="6" id="KW-0173">Coenzyme A biosynthesis</keyword>
<dbReference type="EC" id="2.7.1.33" evidence="7"/>
<dbReference type="Pfam" id="PF03630">
    <property type="entry name" value="Fumble"/>
    <property type="match status" value="1"/>
</dbReference>
<dbReference type="Proteomes" id="UP000295132">
    <property type="component" value="Unassembled WGS sequence"/>
</dbReference>
<evidence type="ECO:0000256" key="2">
    <source>
        <dbReference type="ARBA" id="ARBA00022679"/>
    </source>
</evidence>
<protein>
    <submittedName>
        <fullName evidence="7">Type II pantothenate kinase</fullName>
        <ecNumber evidence="7">2.7.1.33</ecNumber>
    </submittedName>
</protein>
<dbReference type="InterPro" id="IPR011602">
    <property type="entry name" value="Type_II_PanK_bac"/>
</dbReference>
<dbReference type="InterPro" id="IPR004567">
    <property type="entry name" value="Type_II_PanK"/>
</dbReference>
<keyword evidence="2 7" id="KW-0808">Transferase</keyword>
<comment type="caution">
    <text evidence="7">The sequence shown here is derived from an EMBL/GenBank/DDBJ whole genome shotgun (WGS) entry which is preliminary data.</text>
</comment>
<dbReference type="GO" id="GO:0005829">
    <property type="term" value="C:cytosol"/>
    <property type="evidence" value="ECO:0007669"/>
    <property type="project" value="TreeGrafter"/>
</dbReference>
<dbReference type="PIRSF" id="PIRSF036940">
    <property type="entry name" value="PanK_bac_aCoA"/>
    <property type="match status" value="1"/>
</dbReference>
<dbReference type="NCBIfam" id="NF009842">
    <property type="entry name" value="PRK13317.1"/>
    <property type="match status" value="1"/>
</dbReference>
<keyword evidence="3" id="KW-0547">Nucleotide-binding</keyword>
<reference evidence="7 8" key="1">
    <citation type="submission" date="2019-03" db="EMBL/GenBank/DDBJ databases">
        <title>Bacillus niacini sp. nov. a Nicotinate-Metabolizing Mesophile Isolated from Soil.</title>
        <authorList>
            <person name="Zhang G."/>
        </authorList>
    </citation>
    <scope>NUCLEOTIDE SEQUENCE [LARGE SCALE GENOMIC DNA]</scope>
    <source>
        <strain evidence="7 8">WN066</strain>
    </source>
</reference>
<dbReference type="InterPro" id="IPR043129">
    <property type="entry name" value="ATPase_NBD"/>
</dbReference>
<dbReference type="EMBL" id="SMYO01000003">
    <property type="protein sequence ID" value="TDK63263.1"/>
    <property type="molecule type" value="Genomic_DNA"/>
</dbReference>
<keyword evidence="4 7" id="KW-0418">Kinase</keyword>
<gene>
    <name evidence="7" type="primary">coaW</name>
    <name evidence="7" type="ORF">E2K98_07390</name>
</gene>
<evidence type="ECO:0000256" key="6">
    <source>
        <dbReference type="ARBA" id="ARBA00022993"/>
    </source>
</evidence>